<dbReference type="InterPro" id="IPR010352">
    <property type="entry name" value="DUF945"/>
</dbReference>
<dbReference type="Proteomes" id="UP000019442">
    <property type="component" value="Chromosome"/>
</dbReference>
<evidence type="ECO:0000313" key="2">
    <source>
        <dbReference type="Proteomes" id="UP000019442"/>
    </source>
</evidence>
<reference evidence="2" key="2">
    <citation type="submission" date="2014-02" db="EMBL/GenBank/DDBJ databases">
        <title>Draft Genome Sequence of extremely halophilic bacteria Halorhodospira halochloris.</title>
        <authorList>
            <person name="Singh K.S."/>
        </authorList>
    </citation>
    <scope>NUCLEOTIDE SEQUENCE [LARGE SCALE GENOMIC DNA]</scope>
    <source>
        <strain evidence="2">A</strain>
    </source>
</reference>
<proteinExistence type="predicted"/>
<dbReference type="AlphaFoldDB" id="W8KLQ6"/>
<dbReference type="KEGG" id="hhc:M911_09525"/>
<evidence type="ECO:0000313" key="1">
    <source>
        <dbReference type="EMBL" id="AHK80704.1"/>
    </source>
</evidence>
<protein>
    <recommendedName>
        <fullName evidence="3">DUF945 domain-containing protein</fullName>
    </recommendedName>
</protein>
<sequence length="486" mass="54564">MAPPSNMPPARQRTALIILALLLILAVIVLGANHLVHRAAAQQVEATLQAWQDQDTDTPGLHLRWADYDRATGELQYRLRYIPEAHGPVRELLADLQDTRTPRLETSGTAQVTTRGLAGLLGTIARVEGGLTLSDTWRSILPDFEDDDWLRYQVDVHTRGRHQAALSGIAYAGRILDAQGERTGEASWRTWSLHARLANEDRLAHLEASLPRLWLREQDGELDALLEDLNLWLEDAMLDGGLLIVGDSRLSLGHLSVEEPEGTLSLKQLAMNWNNHRDGDRFRDRVAFSLGRVSLNGERVVDQAQLQLSSDLGYEALRDLAALANNLDPEADLTRQDEERLERAVTALLRQGGEIILEQASVARDDTGALSGQVSLGLREDPDFELDGELQQLHNLYGGLRLTFDEPLVQSIMERSLRAQWPHVSEAHLAQMVEQQWREWSVILGMMPFVTEWEDQRVTLALELEDGVLKVEGRQVMNLRDLMGMF</sequence>
<name>W8KLQ6_9GAMM</name>
<dbReference type="RefSeq" id="WP_025281801.1">
    <property type="nucleotide sequence ID" value="NZ_CP007268.1"/>
</dbReference>
<organism evidence="1 2">
    <name type="scientific">Ectothiorhodospira haloalkaliphila</name>
    <dbReference type="NCBI Taxonomy" id="421628"/>
    <lineage>
        <taxon>Bacteria</taxon>
        <taxon>Pseudomonadati</taxon>
        <taxon>Pseudomonadota</taxon>
        <taxon>Gammaproteobacteria</taxon>
        <taxon>Chromatiales</taxon>
        <taxon>Ectothiorhodospiraceae</taxon>
        <taxon>Ectothiorhodospira</taxon>
    </lineage>
</organism>
<keyword evidence="2" id="KW-1185">Reference proteome</keyword>
<gene>
    <name evidence="1" type="ORF">M911_09525</name>
</gene>
<dbReference type="EMBL" id="CP007268">
    <property type="protein sequence ID" value="AHK80704.1"/>
    <property type="molecule type" value="Genomic_DNA"/>
</dbReference>
<accession>W8KLQ6</accession>
<dbReference type="HOGENOM" id="CLU_561148_0_0_6"/>
<dbReference type="Pfam" id="PF06097">
    <property type="entry name" value="DUF945"/>
    <property type="match status" value="1"/>
</dbReference>
<evidence type="ECO:0008006" key="3">
    <source>
        <dbReference type="Google" id="ProtNLM"/>
    </source>
</evidence>
<dbReference type="OrthoDB" id="5791126at2"/>
<reference evidence="1 2" key="1">
    <citation type="journal article" date="2014" name="J Genomics">
        <title>Draft Genome Sequence of the Extremely Halophilic Phototrophic Purple Sulfur Bacterium Halorhodospira halochloris.</title>
        <authorList>
            <person name="Singh K.S."/>
            <person name="Kirksey J."/>
            <person name="Hoff W.D."/>
            <person name="Deole R."/>
        </authorList>
    </citation>
    <scope>NUCLEOTIDE SEQUENCE [LARGE SCALE GENOMIC DNA]</scope>
    <source>
        <strain evidence="1 2">A</strain>
    </source>
</reference>